<dbReference type="InterPro" id="IPR002898">
    <property type="entry name" value="MotA_ExbB_proton_chnl"/>
</dbReference>
<feature type="transmembrane region" description="Helical" evidence="7">
    <location>
        <begin position="51"/>
        <end position="72"/>
    </location>
</feature>
<evidence type="ECO:0000259" key="8">
    <source>
        <dbReference type="Pfam" id="PF01618"/>
    </source>
</evidence>
<comment type="subcellular location">
    <subcellularLocation>
        <location evidence="1">Cell membrane</location>
        <topology evidence="1">Multi-pass membrane protein</topology>
    </subcellularLocation>
    <subcellularLocation>
        <location evidence="6">Membrane</location>
        <topology evidence="6">Multi-pass membrane protein</topology>
    </subcellularLocation>
</comment>
<keyword evidence="10" id="KW-1185">Reference proteome</keyword>
<organism evidence="9 10">
    <name type="scientific">Tenacibaculum skagerrakense</name>
    <dbReference type="NCBI Taxonomy" id="186571"/>
    <lineage>
        <taxon>Bacteria</taxon>
        <taxon>Pseudomonadati</taxon>
        <taxon>Bacteroidota</taxon>
        <taxon>Flavobacteriia</taxon>
        <taxon>Flavobacteriales</taxon>
        <taxon>Flavobacteriaceae</taxon>
        <taxon>Tenacibaculum</taxon>
    </lineage>
</organism>
<dbReference type="OrthoDB" id="1001678at2"/>
<name>A0A4R2NQI0_9FLAO</name>
<reference evidence="9 10" key="1">
    <citation type="submission" date="2019-03" db="EMBL/GenBank/DDBJ databases">
        <title>Genomic Encyclopedia of Type Strains, Phase IV (KMG-IV): sequencing the most valuable type-strain genomes for metagenomic binning, comparative biology and taxonomic classification.</title>
        <authorList>
            <person name="Goeker M."/>
        </authorList>
    </citation>
    <scope>NUCLEOTIDE SEQUENCE [LARGE SCALE GENOMIC DNA]</scope>
    <source>
        <strain evidence="9 10">DSM 14836</strain>
    </source>
</reference>
<feature type="transmembrane region" description="Helical" evidence="7">
    <location>
        <begin position="98"/>
        <end position="120"/>
    </location>
</feature>
<keyword evidence="2" id="KW-1003">Cell membrane</keyword>
<keyword evidence="4 7" id="KW-1133">Transmembrane helix</keyword>
<dbReference type="Pfam" id="PF01618">
    <property type="entry name" value="MotA_ExbB"/>
    <property type="match status" value="1"/>
</dbReference>
<keyword evidence="5 7" id="KW-0472">Membrane</keyword>
<accession>A0A4R2NQI0</accession>
<dbReference type="AlphaFoldDB" id="A0A4R2NQI0"/>
<comment type="similarity">
    <text evidence="6">Belongs to the exbB/tolQ family.</text>
</comment>
<comment type="caution">
    <text evidence="9">The sequence shown here is derived from an EMBL/GenBank/DDBJ whole genome shotgun (WGS) entry which is preliminary data.</text>
</comment>
<evidence type="ECO:0000256" key="7">
    <source>
        <dbReference type="SAM" id="Phobius"/>
    </source>
</evidence>
<sequence>MNFLFLAGIFRIMNEGGPTFMYPIFLMLLTCIGIGVIALKKGDESGKLKELLSHVSLFALVWGFLGMMLGLINAFDAMTDTSKNIATPMLAGGLKIGLLSPSFGMFVFLVGRLFIIGLAVKKK</sequence>
<dbReference type="EMBL" id="SLXM01000008">
    <property type="protein sequence ID" value="TCP23711.1"/>
    <property type="molecule type" value="Genomic_DNA"/>
</dbReference>
<dbReference type="Proteomes" id="UP000294564">
    <property type="component" value="Unassembled WGS sequence"/>
</dbReference>
<dbReference type="RefSeq" id="WP_132795521.1">
    <property type="nucleotide sequence ID" value="NZ_SLXM01000008.1"/>
</dbReference>
<evidence type="ECO:0000256" key="4">
    <source>
        <dbReference type="ARBA" id="ARBA00022989"/>
    </source>
</evidence>
<evidence type="ECO:0000313" key="9">
    <source>
        <dbReference type="EMBL" id="TCP23711.1"/>
    </source>
</evidence>
<feature type="transmembrane region" description="Helical" evidence="7">
    <location>
        <begin position="20"/>
        <end position="39"/>
    </location>
</feature>
<evidence type="ECO:0000313" key="10">
    <source>
        <dbReference type="Proteomes" id="UP000294564"/>
    </source>
</evidence>
<protein>
    <submittedName>
        <fullName evidence="9">MotA/TolQ/ExbB proton channel family protein</fullName>
    </submittedName>
</protein>
<evidence type="ECO:0000256" key="3">
    <source>
        <dbReference type="ARBA" id="ARBA00022692"/>
    </source>
</evidence>
<evidence type="ECO:0000256" key="5">
    <source>
        <dbReference type="ARBA" id="ARBA00023136"/>
    </source>
</evidence>
<evidence type="ECO:0000256" key="2">
    <source>
        <dbReference type="ARBA" id="ARBA00022475"/>
    </source>
</evidence>
<dbReference type="GO" id="GO:0005886">
    <property type="term" value="C:plasma membrane"/>
    <property type="evidence" value="ECO:0007669"/>
    <property type="project" value="UniProtKB-SubCell"/>
</dbReference>
<dbReference type="GO" id="GO:0015031">
    <property type="term" value="P:protein transport"/>
    <property type="evidence" value="ECO:0007669"/>
    <property type="project" value="UniProtKB-KW"/>
</dbReference>
<evidence type="ECO:0000256" key="6">
    <source>
        <dbReference type="RuleBase" id="RU004057"/>
    </source>
</evidence>
<gene>
    <name evidence="9" type="ORF">EV195_108184</name>
</gene>
<feature type="domain" description="MotA/TolQ/ExbB proton channel" evidence="8">
    <location>
        <begin position="49"/>
        <end position="108"/>
    </location>
</feature>
<keyword evidence="3 7" id="KW-0812">Transmembrane</keyword>
<proteinExistence type="inferred from homology"/>
<evidence type="ECO:0000256" key="1">
    <source>
        <dbReference type="ARBA" id="ARBA00004651"/>
    </source>
</evidence>
<keyword evidence="6" id="KW-0813">Transport</keyword>
<keyword evidence="6" id="KW-0653">Protein transport</keyword>